<dbReference type="InterPro" id="IPR050153">
    <property type="entry name" value="Metal_Ion_Import_ABC"/>
</dbReference>
<keyword evidence="4" id="KW-0067">ATP-binding</keyword>
<dbReference type="InterPro" id="IPR003439">
    <property type="entry name" value="ABC_transporter-like_ATP-bd"/>
</dbReference>
<evidence type="ECO:0000313" key="6">
    <source>
        <dbReference type="EMBL" id="KGF46939.1"/>
    </source>
</evidence>
<evidence type="ECO:0000256" key="2">
    <source>
        <dbReference type="ARBA" id="ARBA00022448"/>
    </source>
</evidence>
<feature type="domain" description="ABC transporter" evidence="5">
    <location>
        <begin position="5"/>
        <end position="240"/>
    </location>
</feature>
<organism evidence="6 7">
    <name type="scientific">Veillonella montpellierensis DNF00314</name>
    <dbReference type="NCBI Taxonomy" id="1401067"/>
    <lineage>
        <taxon>Bacteria</taxon>
        <taxon>Bacillati</taxon>
        <taxon>Bacillota</taxon>
        <taxon>Negativicutes</taxon>
        <taxon>Veillonellales</taxon>
        <taxon>Veillonellaceae</taxon>
        <taxon>Veillonella</taxon>
    </lineage>
</organism>
<dbReference type="GO" id="GO:0016887">
    <property type="term" value="F:ATP hydrolysis activity"/>
    <property type="evidence" value="ECO:0007669"/>
    <property type="project" value="InterPro"/>
</dbReference>
<dbReference type="eggNOG" id="COG1121">
    <property type="taxonomic scope" value="Bacteria"/>
</dbReference>
<sequence length="244" mass="27701">MEPVITVDNVTVAYDGDPVLERVSVDIPKGALMAIVGPNGAGKSTLLKAILHLLEPRQGQITYHIHGARTFKEAQPYIAYIPQNNSVNWDFPATVFDIVMMGRYGKLGWFRRPKQQDKDIVAQCIHQVGLDEFQERQINELSGGQQQRVFLARALAQEAEVYILDEPFKGIDIKTEEMIVGMLKDMQKQGKTILVVHHALHTVKAYFNEVICLNRYMIGVGKVQDIFHDELVRRTFLPWSEANE</sequence>
<dbReference type="Pfam" id="PF00005">
    <property type="entry name" value="ABC_tran"/>
    <property type="match status" value="1"/>
</dbReference>
<keyword evidence="7" id="KW-1185">Reference proteome</keyword>
<name>A0A096CNR3_9FIRM</name>
<dbReference type="SMART" id="SM00382">
    <property type="entry name" value="AAA"/>
    <property type="match status" value="1"/>
</dbReference>
<dbReference type="InterPro" id="IPR017871">
    <property type="entry name" value="ABC_transporter-like_CS"/>
</dbReference>
<evidence type="ECO:0000256" key="3">
    <source>
        <dbReference type="ARBA" id="ARBA00022741"/>
    </source>
</evidence>
<accession>A0A096CNR3</accession>
<gene>
    <name evidence="6" type="ORF">HMPREF0872_06475</name>
</gene>
<dbReference type="PROSITE" id="PS00211">
    <property type="entry name" value="ABC_TRANSPORTER_1"/>
    <property type="match status" value="1"/>
</dbReference>
<dbReference type="EMBL" id="JRNT01000023">
    <property type="protein sequence ID" value="KGF46939.1"/>
    <property type="molecule type" value="Genomic_DNA"/>
</dbReference>
<dbReference type="CDD" id="cd03235">
    <property type="entry name" value="ABC_Metallic_Cations"/>
    <property type="match status" value="1"/>
</dbReference>
<evidence type="ECO:0000313" key="7">
    <source>
        <dbReference type="Proteomes" id="UP000029628"/>
    </source>
</evidence>
<dbReference type="RefSeq" id="WP_038152857.1">
    <property type="nucleotide sequence ID" value="NZ_JRNT01000023.1"/>
</dbReference>
<evidence type="ECO:0000256" key="1">
    <source>
        <dbReference type="ARBA" id="ARBA00005417"/>
    </source>
</evidence>
<dbReference type="PROSITE" id="PS50893">
    <property type="entry name" value="ABC_TRANSPORTER_2"/>
    <property type="match status" value="1"/>
</dbReference>
<dbReference type="GO" id="GO:0005524">
    <property type="term" value="F:ATP binding"/>
    <property type="evidence" value="ECO:0007669"/>
    <property type="project" value="UniProtKB-KW"/>
</dbReference>
<proteinExistence type="inferred from homology"/>
<keyword evidence="2" id="KW-0813">Transport</keyword>
<protein>
    <submittedName>
        <fullName evidence="6">Peptide transporter</fullName>
    </submittedName>
</protein>
<dbReference type="AlphaFoldDB" id="A0A096CNR3"/>
<dbReference type="FunFam" id="3.40.50.300:FF:000134">
    <property type="entry name" value="Iron-enterobactin ABC transporter ATP-binding protein"/>
    <property type="match status" value="1"/>
</dbReference>
<dbReference type="Proteomes" id="UP000029628">
    <property type="component" value="Unassembled WGS sequence"/>
</dbReference>
<reference evidence="6 7" key="1">
    <citation type="submission" date="2014-07" db="EMBL/GenBank/DDBJ databases">
        <authorList>
            <person name="McCorrison J."/>
            <person name="Sanka R."/>
            <person name="Torralba M."/>
            <person name="Gillis M."/>
            <person name="Haft D.H."/>
            <person name="Methe B."/>
            <person name="Sutton G."/>
            <person name="Nelson K.E."/>
        </authorList>
    </citation>
    <scope>NUCLEOTIDE SEQUENCE [LARGE SCALE GENOMIC DNA]</scope>
    <source>
        <strain evidence="6 7">DNF00314</strain>
    </source>
</reference>
<dbReference type="InterPro" id="IPR003593">
    <property type="entry name" value="AAA+_ATPase"/>
</dbReference>
<evidence type="ECO:0000256" key="4">
    <source>
        <dbReference type="ARBA" id="ARBA00022840"/>
    </source>
</evidence>
<dbReference type="SUPFAM" id="SSF52540">
    <property type="entry name" value="P-loop containing nucleoside triphosphate hydrolases"/>
    <property type="match status" value="1"/>
</dbReference>
<dbReference type="PANTHER" id="PTHR42734:SF5">
    <property type="entry name" value="IRON TRANSPORT SYSTEM ATP-BINDING PROTEIN HI_0361-RELATED"/>
    <property type="match status" value="1"/>
</dbReference>
<evidence type="ECO:0000259" key="5">
    <source>
        <dbReference type="PROSITE" id="PS50893"/>
    </source>
</evidence>
<comment type="caution">
    <text evidence="6">The sequence shown here is derived from an EMBL/GenBank/DDBJ whole genome shotgun (WGS) entry which is preliminary data.</text>
</comment>
<comment type="similarity">
    <text evidence="1">Belongs to the ABC transporter superfamily.</text>
</comment>
<dbReference type="PANTHER" id="PTHR42734">
    <property type="entry name" value="METAL TRANSPORT SYSTEM ATP-BINDING PROTEIN TM_0124-RELATED"/>
    <property type="match status" value="1"/>
</dbReference>
<dbReference type="InterPro" id="IPR027417">
    <property type="entry name" value="P-loop_NTPase"/>
</dbReference>
<keyword evidence="3" id="KW-0547">Nucleotide-binding</keyword>
<dbReference type="Gene3D" id="3.40.50.300">
    <property type="entry name" value="P-loop containing nucleotide triphosphate hydrolases"/>
    <property type="match status" value="1"/>
</dbReference>